<dbReference type="EMBL" id="PGCI01000290">
    <property type="protein sequence ID" value="PLW30654.1"/>
    <property type="molecule type" value="Genomic_DNA"/>
</dbReference>
<keyword evidence="2" id="KW-0805">Transcription regulation</keyword>
<dbReference type="GO" id="GO:0006325">
    <property type="term" value="P:chromatin organization"/>
    <property type="evidence" value="ECO:0007669"/>
    <property type="project" value="UniProtKB-KW"/>
</dbReference>
<dbReference type="GO" id="GO:0003677">
    <property type="term" value="F:DNA binding"/>
    <property type="evidence" value="ECO:0007669"/>
    <property type="project" value="InterPro"/>
</dbReference>
<keyword evidence="1" id="KW-0156">Chromatin regulator</keyword>
<feature type="compositionally biased region" description="Low complexity" evidence="5">
    <location>
        <begin position="16"/>
        <end position="33"/>
    </location>
</feature>
<keyword evidence="4" id="KW-0539">Nucleus</keyword>
<feature type="region of interest" description="Disordered" evidence="5">
    <location>
        <begin position="1"/>
        <end position="74"/>
    </location>
</feature>
<proteinExistence type="predicted"/>
<evidence type="ECO:0000256" key="1">
    <source>
        <dbReference type="ARBA" id="ARBA00022853"/>
    </source>
</evidence>
<name>A0A2N5TYW2_9BASI</name>
<dbReference type="AlphaFoldDB" id="A0A2N5TYW2"/>
<feature type="compositionally biased region" description="Polar residues" evidence="5">
    <location>
        <begin position="52"/>
        <end position="69"/>
    </location>
</feature>
<evidence type="ECO:0000256" key="5">
    <source>
        <dbReference type="SAM" id="MobiDB-lite"/>
    </source>
</evidence>
<reference evidence="7 8" key="1">
    <citation type="submission" date="2017-11" db="EMBL/GenBank/DDBJ databases">
        <title>De novo assembly and phasing of dikaryotic genomes from two isolates of Puccinia coronata f. sp. avenae, the causal agent of oat crown rust.</title>
        <authorList>
            <person name="Miller M.E."/>
            <person name="Zhang Y."/>
            <person name="Omidvar V."/>
            <person name="Sperschneider J."/>
            <person name="Schwessinger B."/>
            <person name="Raley C."/>
            <person name="Palmer J.M."/>
            <person name="Garnica D."/>
            <person name="Upadhyaya N."/>
            <person name="Rathjen J."/>
            <person name="Taylor J.M."/>
            <person name="Park R.F."/>
            <person name="Dodds P.N."/>
            <person name="Hirsch C.D."/>
            <person name="Kianian S.F."/>
            <person name="Figueroa M."/>
        </authorList>
    </citation>
    <scope>NUCLEOTIDE SEQUENCE [LARGE SCALE GENOMIC DNA]</scope>
    <source>
        <strain evidence="7">12SD80</strain>
    </source>
</reference>
<keyword evidence="3" id="KW-0804">Transcription</keyword>
<dbReference type="GO" id="GO:0016586">
    <property type="term" value="C:RSC-type complex"/>
    <property type="evidence" value="ECO:0007669"/>
    <property type="project" value="TreeGrafter"/>
</dbReference>
<evidence type="ECO:0000256" key="4">
    <source>
        <dbReference type="ARBA" id="ARBA00023242"/>
    </source>
</evidence>
<evidence type="ECO:0000259" key="6">
    <source>
        <dbReference type="PROSITE" id="PS51526"/>
    </source>
</evidence>
<evidence type="ECO:0000256" key="3">
    <source>
        <dbReference type="ARBA" id="ARBA00023163"/>
    </source>
</evidence>
<gene>
    <name evidence="7" type="ORF">PCASD_15149</name>
</gene>
<organism evidence="7 8">
    <name type="scientific">Puccinia coronata f. sp. avenae</name>
    <dbReference type="NCBI Taxonomy" id="200324"/>
    <lineage>
        <taxon>Eukaryota</taxon>
        <taxon>Fungi</taxon>
        <taxon>Dikarya</taxon>
        <taxon>Basidiomycota</taxon>
        <taxon>Pucciniomycotina</taxon>
        <taxon>Pucciniomycetes</taxon>
        <taxon>Pucciniales</taxon>
        <taxon>Pucciniaceae</taxon>
        <taxon>Puccinia</taxon>
    </lineage>
</organism>
<dbReference type="Proteomes" id="UP000235392">
    <property type="component" value="Unassembled WGS sequence"/>
</dbReference>
<feature type="domain" description="RFX-type winged-helix" evidence="6">
    <location>
        <begin position="473"/>
        <end position="557"/>
    </location>
</feature>
<dbReference type="InterPro" id="IPR003150">
    <property type="entry name" value="DNA-bd_RFX"/>
</dbReference>
<dbReference type="GO" id="GO:0006355">
    <property type="term" value="P:regulation of DNA-templated transcription"/>
    <property type="evidence" value="ECO:0007669"/>
    <property type="project" value="InterPro"/>
</dbReference>
<sequence>MSSQPNRTRLSRRSTRAQQQQPSSSAAATPARPVHLQTPLAKTAPDTPPLATPSTYRPLTLPSQHTSPSRKAPPLTGFQRLSLLLDGKPHYLEQPGPQNRILLSIRSTLAQDIDYGLEVLLAGSFFEPDLIPLSRFPGLIDALLDLIDLYRPLGIFHDPLQKATRRRALEATLVVRNLLSLDSNASSISSNHPRLLPLIISGFQNAQSDSDHEFLTLLLEILETLASHNLIRLDQPLPPSAHLRRQNIHLAVHPSHPSETSSEPHQACRDWSSELVGQLDRLTQSSDRALILAAYRCFTAIGSLTANQLVLSTQLFRSDPARLESTPWPQAIQRALVLLALPDVEMLMVVLDYLYTLTSISAIGLSICCLHPDILAIIKLLLVHVHHNCRLERLPAELLPIPEPKWYFQRPPIPEPIPEDVTLSVQESSRAKSPLVTGARTTPQTMTMSEVNQIVLPESQLKDLVNLTEPNRARQWMSRVFEPFSGGEVQQVTLWLAYKTQFENFQTPTHFGPGIQMIAPAEAIKLTSDVFPNALPSVTEHKSGEKKFVISGMRVRPKKCAKIWKCNWKECAKNASEEENDELGTGGPEKLYRHVEKTHITPRANKCYWLGCTYQAGNRAELLLHVRTHILYLPAPSTRSTSGVGSKGEKTDLGDEVLPFRSYIPERWEPPNNGPYLSDPPLSVGDMRGGGGGGGGGGAVGIGFVAVLVLRNLVSAVADALAELVKTLDHQGHPQRAMAMEDDAHEPLQPADLGWRMVDVLQDHHSAAEPAGPAGLSATQAGLIRLARTLSGAHHPSSFSDSDILLVSGASLPIGFVEKEARALLTDGPHFLALAADLLHMLSSITSSLHALDPSQTLPQSALLDSDPLPAGSP</sequence>
<accession>A0A2N5TYW2</accession>
<evidence type="ECO:0000313" key="7">
    <source>
        <dbReference type="EMBL" id="PLW30654.1"/>
    </source>
</evidence>
<dbReference type="InterPro" id="IPR052406">
    <property type="entry name" value="Chromatin_Remodeling_Comp"/>
</dbReference>
<dbReference type="PANTHER" id="PTHR22970:SF14">
    <property type="entry name" value="AT-RICH INTERACTIVE DOMAIN-CONTAINING PROTEIN 2"/>
    <property type="match status" value="1"/>
</dbReference>
<comment type="caution">
    <text evidence="7">The sequence shown here is derived from an EMBL/GenBank/DDBJ whole genome shotgun (WGS) entry which is preliminary data.</text>
</comment>
<evidence type="ECO:0000256" key="2">
    <source>
        <dbReference type="ARBA" id="ARBA00023015"/>
    </source>
</evidence>
<dbReference type="PANTHER" id="PTHR22970">
    <property type="entry name" value="AT-RICH INTERACTIVE DOMAIN-CONTAINING PROTEIN 2"/>
    <property type="match status" value="1"/>
</dbReference>
<evidence type="ECO:0000313" key="8">
    <source>
        <dbReference type="Proteomes" id="UP000235392"/>
    </source>
</evidence>
<dbReference type="PROSITE" id="PS51526">
    <property type="entry name" value="RFX_DBD"/>
    <property type="match status" value="1"/>
</dbReference>
<protein>
    <recommendedName>
        <fullName evidence="6">RFX-type winged-helix domain-containing protein</fullName>
    </recommendedName>
</protein>